<feature type="domain" description="Neurotransmitter-gated ion-channel ligand-binding" evidence="2">
    <location>
        <begin position="101"/>
        <end position="150"/>
    </location>
</feature>
<dbReference type="InterPro" id="IPR036734">
    <property type="entry name" value="Neur_chan_lig-bd_sf"/>
</dbReference>
<dbReference type="Gene3D" id="2.70.170.10">
    <property type="entry name" value="Neurotransmitter-gated ion-channel ligand-binding domain"/>
    <property type="match status" value="1"/>
</dbReference>
<dbReference type="OMA" id="SHVWIPL"/>
<dbReference type="GO" id="GO:0016020">
    <property type="term" value="C:membrane"/>
    <property type="evidence" value="ECO:0007669"/>
    <property type="project" value="InterPro"/>
</dbReference>
<proteinExistence type="predicted"/>
<dbReference type="AlphaFoldDB" id="A0A0N5CT54"/>
<reference evidence="5" key="1">
    <citation type="submission" date="2017-02" db="UniProtKB">
        <authorList>
            <consortium name="WormBaseParasite"/>
        </authorList>
    </citation>
    <scope>IDENTIFICATION</scope>
</reference>
<protein>
    <submittedName>
        <fullName evidence="5">Neur_chan_LBD domain-containing protein</fullName>
    </submittedName>
</protein>
<evidence type="ECO:0000256" key="1">
    <source>
        <dbReference type="SAM" id="SignalP"/>
    </source>
</evidence>
<feature type="chain" id="PRO_5043126405" evidence="1">
    <location>
        <begin position="18"/>
        <end position="156"/>
    </location>
</feature>
<sequence length="156" mass="18156">MLSTVVVLILCVTLNVADQNDKQSSESDRSPLVMEMIPKVEALDNHQFQVLEQCLYYYLASEAQEKTKNFGGFHALSAFPPTITNPKGSRITLLFNQITLQHFVLNEFLRDLNINGYMDVTWVDNRLKWNTDHWRLKKMEIRSFNHIWVPILDAQT</sequence>
<keyword evidence="1" id="KW-0732">Signal</keyword>
<dbReference type="SUPFAM" id="SSF63712">
    <property type="entry name" value="Nicotinic receptor ligand binding domain-like"/>
    <property type="match status" value="1"/>
</dbReference>
<evidence type="ECO:0000313" key="5">
    <source>
        <dbReference type="WBParaSite" id="TCLT_0000341201-mRNA-1"/>
    </source>
</evidence>
<feature type="signal peptide" evidence="1">
    <location>
        <begin position="1"/>
        <end position="17"/>
    </location>
</feature>
<dbReference type="Proteomes" id="UP000276776">
    <property type="component" value="Unassembled WGS sequence"/>
</dbReference>
<organism evidence="5">
    <name type="scientific">Thelazia callipaeda</name>
    <name type="common">Oriental eyeworm</name>
    <name type="synonym">Parasitic nematode</name>
    <dbReference type="NCBI Taxonomy" id="103827"/>
    <lineage>
        <taxon>Eukaryota</taxon>
        <taxon>Metazoa</taxon>
        <taxon>Ecdysozoa</taxon>
        <taxon>Nematoda</taxon>
        <taxon>Chromadorea</taxon>
        <taxon>Rhabditida</taxon>
        <taxon>Spirurina</taxon>
        <taxon>Spiruromorpha</taxon>
        <taxon>Thelazioidea</taxon>
        <taxon>Thelaziidae</taxon>
        <taxon>Thelazia</taxon>
    </lineage>
</organism>
<dbReference type="OrthoDB" id="5975154at2759"/>
<keyword evidence="4" id="KW-1185">Reference proteome</keyword>
<dbReference type="WBParaSite" id="TCLT_0000341201-mRNA-1">
    <property type="protein sequence ID" value="TCLT_0000341201-mRNA-1"/>
    <property type="gene ID" value="TCLT_0000341201"/>
</dbReference>
<accession>A0A0N5CT54</accession>
<dbReference type="Pfam" id="PF02931">
    <property type="entry name" value="Neur_chan_LBD"/>
    <property type="match status" value="1"/>
</dbReference>
<dbReference type="GO" id="GO:0005230">
    <property type="term" value="F:extracellular ligand-gated monoatomic ion channel activity"/>
    <property type="evidence" value="ECO:0007669"/>
    <property type="project" value="InterPro"/>
</dbReference>
<evidence type="ECO:0000313" key="4">
    <source>
        <dbReference type="Proteomes" id="UP000276776"/>
    </source>
</evidence>
<dbReference type="InterPro" id="IPR006202">
    <property type="entry name" value="Neur_chan_lig-bd"/>
</dbReference>
<name>A0A0N5CT54_THECL</name>
<evidence type="ECO:0000313" key="3">
    <source>
        <dbReference type="EMBL" id="VDM99855.1"/>
    </source>
</evidence>
<dbReference type="STRING" id="103827.A0A0N5CT54"/>
<evidence type="ECO:0000259" key="2">
    <source>
        <dbReference type="Pfam" id="PF02931"/>
    </source>
</evidence>
<dbReference type="EMBL" id="UYYF01001423">
    <property type="protein sequence ID" value="VDM99855.1"/>
    <property type="molecule type" value="Genomic_DNA"/>
</dbReference>
<gene>
    <name evidence="3" type="ORF">TCLT_LOCUS3405</name>
</gene>
<reference evidence="3 4" key="2">
    <citation type="submission" date="2018-11" db="EMBL/GenBank/DDBJ databases">
        <authorList>
            <consortium name="Pathogen Informatics"/>
        </authorList>
    </citation>
    <scope>NUCLEOTIDE SEQUENCE [LARGE SCALE GENOMIC DNA]</scope>
</reference>